<dbReference type="RefSeq" id="WP_188895703.1">
    <property type="nucleotide sequence ID" value="NZ_BMMZ01000005.1"/>
</dbReference>
<dbReference type="InterPro" id="IPR002575">
    <property type="entry name" value="Aminoglycoside_PTrfase"/>
</dbReference>
<protein>
    <recommendedName>
        <fullName evidence="1">Aminoglycoside phosphotransferase domain-containing protein</fullName>
    </recommendedName>
</protein>
<dbReference type="InterPro" id="IPR011009">
    <property type="entry name" value="Kinase-like_dom_sf"/>
</dbReference>
<keyword evidence="3" id="KW-1185">Reference proteome</keyword>
<comment type="caution">
    <text evidence="2">The sequence shown here is derived from an EMBL/GenBank/DDBJ whole genome shotgun (WGS) entry which is preliminary data.</text>
</comment>
<name>A0A917SBH4_9ACTN</name>
<dbReference type="InterPro" id="IPR051678">
    <property type="entry name" value="AGP_Transferase"/>
</dbReference>
<dbReference type="PANTHER" id="PTHR21310">
    <property type="entry name" value="AMINOGLYCOSIDE PHOSPHOTRANSFERASE-RELATED-RELATED"/>
    <property type="match status" value="1"/>
</dbReference>
<dbReference type="EMBL" id="BMMZ01000005">
    <property type="protein sequence ID" value="GGL65906.1"/>
    <property type="molecule type" value="Genomic_DNA"/>
</dbReference>
<accession>A0A917SBH4</accession>
<sequence>MGLPERRQYSQRLGVIEATQLDTVAEQFGIGTIVDVWTPSGGLFGQILMLETTDGRYVFRGNPHGHTHLTKERRVARLIHERSQLPAAWPYRISDDATLFGWTYAIMPMLPGTCGRDLWASADPTERVGLAESAGRGLAMLHEVTAPMHAVYDPQVDDFVPVTTDFTTWWLERLDDTRTECRAADALSSEAERFIDGVVERDLPGLTVPFTPALVHHDFKPGNLNFTPTKDSFEPSGVFDLFEAYIADPEEDLVRMLWEVETDAQRRAFIDGYTDSGPLRDGAADRLELYALADWLVIWAYGRRNQLWFNDVTFEESFGPILARARQAVS</sequence>
<organism evidence="2 3">
    <name type="scientific">Microlunatus endophyticus</name>
    <dbReference type="NCBI Taxonomy" id="1716077"/>
    <lineage>
        <taxon>Bacteria</taxon>
        <taxon>Bacillati</taxon>
        <taxon>Actinomycetota</taxon>
        <taxon>Actinomycetes</taxon>
        <taxon>Propionibacteriales</taxon>
        <taxon>Propionibacteriaceae</taxon>
        <taxon>Microlunatus</taxon>
    </lineage>
</organism>
<reference evidence="2" key="1">
    <citation type="journal article" date="2014" name="Int. J. Syst. Evol. Microbiol.">
        <title>Complete genome sequence of Corynebacterium casei LMG S-19264T (=DSM 44701T), isolated from a smear-ripened cheese.</title>
        <authorList>
            <consortium name="US DOE Joint Genome Institute (JGI-PGF)"/>
            <person name="Walter F."/>
            <person name="Albersmeier A."/>
            <person name="Kalinowski J."/>
            <person name="Ruckert C."/>
        </authorList>
    </citation>
    <scope>NUCLEOTIDE SEQUENCE</scope>
    <source>
        <strain evidence="2">CGMCC 4.7306</strain>
    </source>
</reference>
<evidence type="ECO:0000313" key="3">
    <source>
        <dbReference type="Proteomes" id="UP000613840"/>
    </source>
</evidence>
<dbReference type="SUPFAM" id="SSF56112">
    <property type="entry name" value="Protein kinase-like (PK-like)"/>
    <property type="match status" value="1"/>
</dbReference>
<dbReference type="AlphaFoldDB" id="A0A917SBH4"/>
<dbReference type="Pfam" id="PF01636">
    <property type="entry name" value="APH"/>
    <property type="match status" value="1"/>
</dbReference>
<gene>
    <name evidence="2" type="ORF">GCM10011575_25390</name>
</gene>
<reference evidence="2" key="2">
    <citation type="submission" date="2020-09" db="EMBL/GenBank/DDBJ databases">
        <authorList>
            <person name="Sun Q."/>
            <person name="Zhou Y."/>
        </authorList>
    </citation>
    <scope>NUCLEOTIDE SEQUENCE</scope>
    <source>
        <strain evidence="2">CGMCC 4.7306</strain>
    </source>
</reference>
<evidence type="ECO:0000259" key="1">
    <source>
        <dbReference type="Pfam" id="PF01636"/>
    </source>
</evidence>
<feature type="domain" description="Aminoglycoside phosphotransferase" evidence="1">
    <location>
        <begin position="50"/>
        <end position="276"/>
    </location>
</feature>
<proteinExistence type="predicted"/>
<dbReference type="Gene3D" id="3.90.1200.10">
    <property type="match status" value="1"/>
</dbReference>
<dbReference type="Proteomes" id="UP000613840">
    <property type="component" value="Unassembled WGS sequence"/>
</dbReference>
<evidence type="ECO:0000313" key="2">
    <source>
        <dbReference type="EMBL" id="GGL65906.1"/>
    </source>
</evidence>